<dbReference type="InterPro" id="IPR036983">
    <property type="entry name" value="AIM24_sf"/>
</dbReference>
<proteinExistence type="predicted"/>
<dbReference type="InterPro" id="IPR002838">
    <property type="entry name" value="AIM24"/>
</dbReference>
<protein>
    <submittedName>
        <fullName evidence="1">AIM24 family protein</fullName>
    </submittedName>
</protein>
<gene>
    <name evidence="1" type="ORF">E6K73_01580</name>
</gene>
<dbReference type="InterPro" id="IPR016031">
    <property type="entry name" value="Trp_RNA-bd_attenuator-like_dom"/>
</dbReference>
<sequence length="120" mass="13019">MKACRESSLTFACYSARSPLFADARRQRPAGRSTSSVCWMSGTGAVFAELDGDAIEPPQTRRAHADESVKFDVEMIRGFTNVLMGGEGLFLATLTGPGRIWLHSLTPSKVAHRLAAYLGK</sequence>
<organism evidence="1 2">
    <name type="scientific">Eiseniibacteriota bacterium</name>
    <dbReference type="NCBI Taxonomy" id="2212470"/>
    <lineage>
        <taxon>Bacteria</taxon>
        <taxon>Candidatus Eiseniibacteriota</taxon>
    </lineage>
</organism>
<evidence type="ECO:0000313" key="2">
    <source>
        <dbReference type="Proteomes" id="UP000320184"/>
    </source>
</evidence>
<accession>A0A538SPG1</accession>
<dbReference type="EMBL" id="VBOT01000021">
    <property type="protein sequence ID" value="TMQ53260.1"/>
    <property type="molecule type" value="Genomic_DNA"/>
</dbReference>
<name>A0A538SPG1_UNCEI</name>
<reference evidence="1 2" key="1">
    <citation type="journal article" date="2019" name="Nat. Microbiol.">
        <title>Mediterranean grassland soil C-N compound turnover is dependent on rainfall and depth, and is mediated by genomically divergent microorganisms.</title>
        <authorList>
            <person name="Diamond S."/>
            <person name="Andeer P.F."/>
            <person name="Li Z."/>
            <person name="Crits-Christoph A."/>
            <person name="Burstein D."/>
            <person name="Anantharaman K."/>
            <person name="Lane K.R."/>
            <person name="Thomas B.C."/>
            <person name="Pan C."/>
            <person name="Northen T.R."/>
            <person name="Banfield J.F."/>
        </authorList>
    </citation>
    <scope>NUCLEOTIDE SEQUENCE [LARGE SCALE GENOMIC DNA]</scope>
    <source>
        <strain evidence="1">WS_3</strain>
    </source>
</reference>
<evidence type="ECO:0000313" key="1">
    <source>
        <dbReference type="EMBL" id="TMQ53260.1"/>
    </source>
</evidence>
<dbReference type="SUPFAM" id="SSF51219">
    <property type="entry name" value="TRAP-like"/>
    <property type="match status" value="1"/>
</dbReference>
<dbReference type="Gene3D" id="3.60.160.10">
    <property type="entry name" value="Mitochondrial biogenesis AIM24"/>
    <property type="match status" value="1"/>
</dbReference>
<dbReference type="AlphaFoldDB" id="A0A538SPG1"/>
<comment type="caution">
    <text evidence="1">The sequence shown here is derived from an EMBL/GenBank/DDBJ whole genome shotgun (WGS) entry which is preliminary data.</text>
</comment>
<dbReference type="Proteomes" id="UP000320184">
    <property type="component" value="Unassembled WGS sequence"/>
</dbReference>
<dbReference type="PANTHER" id="PTHR43657:SF1">
    <property type="entry name" value="ALTERED INHERITANCE OF MITOCHONDRIA PROTEIN 24, MITOCHONDRIAL"/>
    <property type="match status" value="1"/>
</dbReference>
<dbReference type="PANTHER" id="PTHR43657">
    <property type="entry name" value="TRYPTOPHAN RNA-BINDING ATTENUATOR PROTEIN-LIKE PROTEIN"/>
    <property type="match status" value="1"/>
</dbReference>
<dbReference type="Pfam" id="PF01987">
    <property type="entry name" value="AIM24"/>
    <property type="match status" value="1"/>
</dbReference>